<feature type="domain" description="ASCH" evidence="1">
    <location>
        <begin position="28"/>
        <end position="153"/>
    </location>
</feature>
<evidence type="ECO:0000313" key="3">
    <source>
        <dbReference type="Proteomes" id="UP000288490"/>
    </source>
</evidence>
<dbReference type="RefSeq" id="WP_125958530.1">
    <property type="nucleotide sequence ID" value="NZ_JAQEJV010000031.1"/>
</dbReference>
<dbReference type="InterPro" id="IPR007374">
    <property type="entry name" value="ASCH_domain"/>
</dbReference>
<evidence type="ECO:0000313" key="2">
    <source>
        <dbReference type="EMBL" id="RST90569.1"/>
    </source>
</evidence>
<dbReference type="PANTHER" id="PTHR39203">
    <property type="entry name" value="CYTOPLASMIC PROTEIN-RELATED"/>
    <property type="match status" value="1"/>
</dbReference>
<name>A0A429ZA31_9ENTE</name>
<dbReference type="SUPFAM" id="SSF88697">
    <property type="entry name" value="PUA domain-like"/>
    <property type="match status" value="1"/>
</dbReference>
<dbReference type="AlphaFoldDB" id="A0A429ZA31"/>
<dbReference type="InterPro" id="IPR015947">
    <property type="entry name" value="PUA-like_sf"/>
</dbReference>
<dbReference type="SMART" id="SM01022">
    <property type="entry name" value="ASCH"/>
    <property type="match status" value="1"/>
</dbReference>
<dbReference type="OrthoDB" id="9807542at2"/>
<reference evidence="2 3" key="1">
    <citation type="submission" date="2017-05" db="EMBL/GenBank/DDBJ databases">
        <title>Vagococcus spp. assemblies.</title>
        <authorList>
            <person name="Gulvik C.A."/>
        </authorList>
    </citation>
    <scope>NUCLEOTIDE SEQUENCE [LARGE SCALE GENOMIC DNA]</scope>
    <source>
        <strain evidence="2 3">SS1994</strain>
    </source>
</reference>
<sequence>MNKKQQLFWEEFKSKHQHLAEIKLGSAWSFGDSPAMADRLANLVLNGEKTTTTGSLIEYEIDNEEVPEVDMTLFDILLNGKEEPVAILRTIDIYVTPFNKVTEEHAFKEGEGDKTLSNWRKSHQAYWERIFEELNVKIDIPTMDVVCEELEVFWRP</sequence>
<dbReference type="Pfam" id="PF04266">
    <property type="entry name" value="ASCH"/>
    <property type="match status" value="1"/>
</dbReference>
<dbReference type="EMBL" id="NGJT01000036">
    <property type="protein sequence ID" value="RST90569.1"/>
    <property type="molecule type" value="Genomic_DNA"/>
</dbReference>
<dbReference type="InterPro" id="IPR009326">
    <property type="entry name" value="DUF984"/>
</dbReference>
<proteinExistence type="predicted"/>
<protein>
    <recommendedName>
        <fullName evidence="1">ASCH domain-containing protein</fullName>
    </recommendedName>
</protein>
<dbReference type="Proteomes" id="UP000288490">
    <property type="component" value="Unassembled WGS sequence"/>
</dbReference>
<dbReference type="CDD" id="cd06553">
    <property type="entry name" value="ASCH_Ef3133_like"/>
    <property type="match status" value="1"/>
</dbReference>
<dbReference type="PANTHER" id="PTHR39203:SF1">
    <property type="entry name" value="CYTOPLASMIC PROTEIN"/>
    <property type="match status" value="1"/>
</dbReference>
<keyword evidence="3" id="KW-1185">Reference proteome</keyword>
<gene>
    <name evidence="2" type="ORF">CBF36_11565</name>
</gene>
<evidence type="ECO:0000259" key="1">
    <source>
        <dbReference type="SMART" id="SM01022"/>
    </source>
</evidence>
<comment type="caution">
    <text evidence="2">The sequence shown here is derived from an EMBL/GenBank/DDBJ whole genome shotgun (WGS) entry which is preliminary data.</text>
</comment>
<accession>A0A429ZA31</accession>
<dbReference type="Gene3D" id="3.10.400.10">
    <property type="entry name" value="Sulfate adenylyltransferase"/>
    <property type="match status" value="1"/>
</dbReference>
<organism evidence="2 3">
    <name type="scientific">Vagococcus bubulae</name>
    <dbReference type="NCBI Taxonomy" id="1977868"/>
    <lineage>
        <taxon>Bacteria</taxon>
        <taxon>Bacillati</taxon>
        <taxon>Bacillota</taxon>
        <taxon>Bacilli</taxon>
        <taxon>Lactobacillales</taxon>
        <taxon>Enterococcaceae</taxon>
        <taxon>Vagococcus</taxon>
    </lineage>
</organism>
<dbReference type="PIRSF" id="PIRSF021320">
    <property type="entry name" value="DUF984"/>
    <property type="match status" value="1"/>
</dbReference>